<evidence type="ECO:0000256" key="1">
    <source>
        <dbReference type="ARBA" id="ARBA00000085"/>
    </source>
</evidence>
<keyword evidence="11" id="KW-0472">Membrane</keyword>
<evidence type="ECO:0000256" key="12">
    <source>
        <dbReference type="SAM" id="SignalP"/>
    </source>
</evidence>
<feature type="repeat" description="TPR" evidence="9">
    <location>
        <begin position="200"/>
        <end position="233"/>
    </location>
</feature>
<keyword evidence="11" id="KW-1133">Transmembrane helix</keyword>
<dbReference type="Proteomes" id="UP001596415">
    <property type="component" value="Unassembled WGS sequence"/>
</dbReference>
<dbReference type="Gene3D" id="1.25.40.10">
    <property type="entry name" value="Tetratricopeptide repeat domain"/>
    <property type="match status" value="2"/>
</dbReference>
<comment type="catalytic activity">
    <reaction evidence="1">
        <text>ATP + protein L-histidine = ADP + protein N-phospho-L-histidine.</text>
        <dbReference type="EC" id="2.7.13.3"/>
    </reaction>
</comment>
<keyword evidence="5" id="KW-0547">Nucleotide-binding</keyword>
<protein>
    <recommendedName>
        <fullName evidence="2">histidine kinase</fullName>
        <ecNumber evidence="2">2.7.13.3</ecNumber>
    </recommendedName>
</protein>
<dbReference type="Pfam" id="PF07730">
    <property type="entry name" value="HisKA_3"/>
    <property type="match status" value="1"/>
</dbReference>
<dbReference type="InterPro" id="IPR036890">
    <property type="entry name" value="HATPase_C_sf"/>
</dbReference>
<dbReference type="SUPFAM" id="SSF55874">
    <property type="entry name" value="ATPase domain of HSP90 chaperone/DNA topoisomerase II/histidine kinase"/>
    <property type="match status" value="1"/>
</dbReference>
<dbReference type="RefSeq" id="WP_380216590.1">
    <property type="nucleotide sequence ID" value="NZ_JBHTBN010000001.1"/>
</dbReference>
<evidence type="ECO:0000313" key="15">
    <source>
        <dbReference type="Proteomes" id="UP001596415"/>
    </source>
</evidence>
<dbReference type="InterPro" id="IPR019734">
    <property type="entry name" value="TPR_rpt"/>
</dbReference>
<dbReference type="PANTHER" id="PTHR24421:SF10">
    <property type="entry name" value="NITRATE_NITRITE SENSOR PROTEIN NARQ"/>
    <property type="match status" value="1"/>
</dbReference>
<keyword evidence="15" id="KW-1185">Reference proteome</keyword>
<reference evidence="15" key="1">
    <citation type="journal article" date="2019" name="Int. J. Syst. Evol. Microbiol.">
        <title>The Global Catalogue of Microorganisms (GCM) 10K type strain sequencing project: providing services to taxonomists for standard genome sequencing and annotation.</title>
        <authorList>
            <consortium name="The Broad Institute Genomics Platform"/>
            <consortium name="The Broad Institute Genome Sequencing Center for Infectious Disease"/>
            <person name="Wu L."/>
            <person name="Ma J."/>
        </authorList>
    </citation>
    <scope>NUCLEOTIDE SEQUENCE [LARGE SCALE GENOMIC DNA]</scope>
    <source>
        <strain evidence="15">CGMCC 1.16306</strain>
    </source>
</reference>
<accession>A0ABW2MPC4</accession>
<feature type="coiled-coil region" evidence="10">
    <location>
        <begin position="364"/>
        <end position="393"/>
    </location>
</feature>
<sequence length="648" mass="72850">MRFLLLSALLLCFTEVYAQSAQKKIDSLLQVAETSTDSTRLRIYNKVSFYYIFNDPPAAKNLLQKGIQDAQETDIPFSEAELTNTLGIYFDVSGKQDSAKYYFEKALNISKRHDFKIITVMIVNNLGMFNWNKGNYQEALAYFFSALEMNKTNTTDEGNGTYLNNIGLIYQEMADYDKALEYHNQALEIRRRHQKLSAIPASLNNIGICHLQKNELEKAETFFKEAISTAQEANENGKYYDALVNLSNLYVKQKKYEKAIPGYEKAIAGRDQNNIDRNANVTPIANLILAYISLKNTERAEEYILKGEALLDEFPDTRNASVLFYRNASEAFFLTGNTAKGSEYLDKAITLSEEIYSAENAEAIANLETKFNVAEKEADLATTRANLAETELKVKQRNTMIYGALGLALILGLLGYLFYNQQKLKNRQLVKEGELQSALAQIETQNKLQEQRLRISRDLHDNIGSQLTFIISSIDSLQYGLAGSAPKTVEKLSGISAFTSETIYELRDTIWAMNKDDISFEDLQTRISNFIKKANTASEGVEFDFKIAEAISKAHTFTSVEGMNIYRIIQEAVNNALKHSEATTIEVLISENESTFIIEIKDNGKGFTPDEVAMGNGLGSIKKRAKEIGGELVILSEEKKGTNVIVKF</sequence>
<keyword evidence="4" id="KW-0808">Transferase</keyword>
<dbReference type="SUPFAM" id="SSF48452">
    <property type="entry name" value="TPR-like"/>
    <property type="match status" value="2"/>
</dbReference>
<evidence type="ECO:0000256" key="4">
    <source>
        <dbReference type="ARBA" id="ARBA00022679"/>
    </source>
</evidence>
<keyword evidence="6" id="KW-0418">Kinase</keyword>
<dbReference type="Pfam" id="PF02518">
    <property type="entry name" value="HATPase_c"/>
    <property type="match status" value="1"/>
</dbReference>
<name>A0ABW2MPC4_9FLAO</name>
<dbReference type="InterPro" id="IPR050482">
    <property type="entry name" value="Sensor_HK_TwoCompSys"/>
</dbReference>
<dbReference type="PROSITE" id="PS50109">
    <property type="entry name" value="HIS_KIN"/>
    <property type="match status" value="1"/>
</dbReference>
<keyword evidence="8" id="KW-0902">Two-component regulatory system</keyword>
<dbReference type="PANTHER" id="PTHR24421">
    <property type="entry name" value="NITRATE/NITRITE SENSOR PROTEIN NARX-RELATED"/>
    <property type="match status" value="1"/>
</dbReference>
<dbReference type="InterPro" id="IPR011990">
    <property type="entry name" value="TPR-like_helical_dom_sf"/>
</dbReference>
<dbReference type="InterPro" id="IPR005467">
    <property type="entry name" value="His_kinase_dom"/>
</dbReference>
<comment type="caution">
    <text evidence="14">The sequence shown here is derived from an EMBL/GenBank/DDBJ whole genome shotgun (WGS) entry which is preliminary data.</text>
</comment>
<feature type="domain" description="Histidine kinase" evidence="13">
    <location>
        <begin position="458"/>
        <end position="648"/>
    </location>
</feature>
<keyword evidence="12" id="KW-0732">Signal</keyword>
<dbReference type="PROSITE" id="PS50005">
    <property type="entry name" value="TPR"/>
    <property type="match status" value="5"/>
</dbReference>
<dbReference type="SMART" id="SM00028">
    <property type="entry name" value="TPR"/>
    <property type="match status" value="7"/>
</dbReference>
<evidence type="ECO:0000259" key="13">
    <source>
        <dbReference type="PROSITE" id="PS50109"/>
    </source>
</evidence>
<keyword evidence="10" id="KW-0175">Coiled coil</keyword>
<evidence type="ECO:0000256" key="11">
    <source>
        <dbReference type="SAM" id="Phobius"/>
    </source>
</evidence>
<feature type="repeat" description="TPR" evidence="9">
    <location>
        <begin position="120"/>
        <end position="153"/>
    </location>
</feature>
<evidence type="ECO:0000256" key="9">
    <source>
        <dbReference type="PROSITE-ProRule" id="PRU00339"/>
    </source>
</evidence>
<keyword evidence="9" id="KW-0802">TPR repeat</keyword>
<evidence type="ECO:0000256" key="5">
    <source>
        <dbReference type="ARBA" id="ARBA00022741"/>
    </source>
</evidence>
<dbReference type="SMART" id="SM00387">
    <property type="entry name" value="HATPase_c"/>
    <property type="match status" value="1"/>
</dbReference>
<dbReference type="CDD" id="cd16917">
    <property type="entry name" value="HATPase_UhpB-NarQ-NarX-like"/>
    <property type="match status" value="1"/>
</dbReference>
<keyword evidence="7" id="KW-0067">ATP-binding</keyword>
<evidence type="ECO:0000256" key="3">
    <source>
        <dbReference type="ARBA" id="ARBA00022553"/>
    </source>
</evidence>
<organism evidence="14 15">
    <name type="scientific">Jejudonia soesokkakensis</name>
    <dbReference type="NCBI Taxonomy" id="1323432"/>
    <lineage>
        <taxon>Bacteria</taxon>
        <taxon>Pseudomonadati</taxon>
        <taxon>Bacteroidota</taxon>
        <taxon>Flavobacteriia</taxon>
        <taxon>Flavobacteriales</taxon>
        <taxon>Flavobacteriaceae</taxon>
        <taxon>Jejudonia</taxon>
    </lineage>
</organism>
<feature type="repeat" description="TPR" evidence="9">
    <location>
        <begin position="80"/>
        <end position="113"/>
    </location>
</feature>
<evidence type="ECO:0000256" key="6">
    <source>
        <dbReference type="ARBA" id="ARBA00022777"/>
    </source>
</evidence>
<keyword evidence="11" id="KW-0812">Transmembrane</keyword>
<dbReference type="EC" id="2.7.13.3" evidence="2"/>
<feature type="signal peptide" evidence="12">
    <location>
        <begin position="1"/>
        <end position="18"/>
    </location>
</feature>
<dbReference type="InterPro" id="IPR011712">
    <property type="entry name" value="Sig_transdc_His_kin_sub3_dim/P"/>
</dbReference>
<dbReference type="Gene3D" id="3.30.565.10">
    <property type="entry name" value="Histidine kinase-like ATPase, C-terminal domain"/>
    <property type="match status" value="1"/>
</dbReference>
<feature type="repeat" description="TPR" evidence="9">
    <location>
        <begin position="240"/>
        <end position="273"/>
    </location>
</feature>
<gene>
    <name evidence="14" type="ORF">ACFQO1_03530</name>
</gene>
<evidence type="ECO:0000256" key="2">
    <source>
        <dbReference type="ARBA" id="ARBA00012438"/>
    </source>
</evidence>
<feature type="transmembrane region" description="Helical" evidence="11">
    <location>
        <begin position="400"/>
        <end position="419"/>
    </location>
</feature>
<feature type="chain" id="PRO_5047265515" description="histidine kinase" evidence="12">
    <location>
        <begin position="19"/>
        <end position="648"/>
    </location>
</feature>
<evidence type="ECO:0000256" key="10">
    <source>
        <dbReference type="SAM" id="Coils"/>
    </source>
</evidence>
<dbReference type="InterPro" id="IPR003594">
    <property type="entry name" value="HATPase_dom"/>
</dbReference>
<dbReference type="Pfam" id="PF13424">
    <property type="entry name" value="TPR_12"/>
    <property type="match status" value="2"/>
</dbReference>
<dbReference type="EMBL" id="JBHTBN010000001">
    <property type="protein sequence ID" value="MFC7356746.1"/>
    <property type="molecule type" value="Genomic_DNA"/>
</dbReference>
<evidence type="ECO:0000256" key="7">
    <source>
        <dbReference type="ARBA" id="ARBA00022840"/>
    </source>
</evidence>
<feature type="repeat" description="TPR" evidence="9">
    <location>
        <begin position="160"/>
        <end position="193"/>
    </location>
</feature>
<proteinExistence type="predicted"/>
<evidence type="ECO:0000256" key="8">
    <source>
        <dbReference type="ARBA" id="ARBA00023012"/>
    </source>
</evidence>
<dbReference type="Gene3D" id="1.20.5.1930">
    <property type="match status" value="1"/>
</dbReference>
<evidence type="ECO:0000313" key="14">
    <source>
        <dbReference type="EMBL" id="MFC7356746.1"/>
    </source>
</evidence>
<keyword evidence="3" id="KW-0597">Phosphoprotein</keyword>